<organism evidence="1">
    <name type="scientific">Rhizophora mucronata</name>
    <name type="common">Asiatic mangrove</name>
    <dbReference type="NCBI Taxonomy" id="61149"/>
    <lineage>
        <taxon>Eukaryota</taxon>
        <taxon>Viridiplantae</taxon>
        <taxon>Streptophyta</taxon>
        <taxon>Embryophyta</taxon>
        <taxon>Tracheophyta</taxon>
        <taxon>Spermatophyta</taxon>
        <taxon>Magnoliopsida</taxon>
        <taxon>eudicotyledons</taxon>
        <taxon>Gunneridae</taxon>
        <taxon>Pentapetalae</taxon>
        <taxon>rosids</taxon>
        <taxon>fabids</taxon>
        <taxon>Malpighiales</taxon>
        <taxon>Rhizophoraceae</taxon>
        <taxon>Rhizophora</taxon>
    </lineage>
</organism>
<protein>
    <submittedName>
        <fullName evidence="1">Uncharacterized protein</fullName>
    </submittedName>
</protein>
<dbReference type="EMBL" id="GGEC01082927">
    <property type="protein sequence ID" value="MBX63411.1"/>
    <property type="molecule type" value="Transcribed_RNA"/>
</dbReference>
<reference evidence="1" key="1">
    <citation type="submission" date="2018-02" db="EMBL/GenBank/DDBJ databases">
        <title>Rhizophora mucronata_Transcriptome.</title>
        <authorList>
            <person name="Meera S.P."/>
            <person name="Sreeshan A."/>
            <person name="Augustine A."/>
        </authorList>
    </citation>
    <scope>NUCLEOTIDE SEQUENCE</scope>
    <source>
        <tissue evidence="1">Leaf</tissue>
    </source>
</reference>
<dbReference type="AlphaFoldDB" id="A0A2P2Q8U9"/>
<accession>A0A2P2Q8U9</accession>
<proteinExistence type="predicted"/>
<name>A0A2P2Q8U9_RHIMU</name>
<evidence type="ECO:0000313" key="1">
    <source>
        <dbReference type="EMBL" id="MBX63411.1"/>
    </source>
</evidence>
<sequence>MRSLGILFIFIYLRKTYSITYILVRVDL</sequence>